<dbReference type="EMBL" id="AP025730">
    <property type="protein sequence ID" value="BDI07027.1"/>
    <property type="molecule type" value="Genomic_DNA"/>
</dbReference>
<evidence type="ECO:0000313" key="5">
    <source>
        <dbReference type="Proteomes" id="UP001057498"/>
    </source>
</evidence>
<evidence type="ECO:0000256" key="1">
    <source>
        <dbReference type="SAM" id="MobiDB-lite"/>
    </source>
</evidence>
<dbReference type="PANTHER" id="PTHR38478">
    <property type="entry name" value="PEPTIDASE M1A AND M12B"/>
    <property type="match status" value="1"/>
</dbReference>
<dbReference type="SUPFAM" id="SSF55486">
    <property type="entry name" value="Metalloproteases ('zincins'), catalytic domain"/>
    <property type="match status" value="1"/>
</dbReference>
<organism evidence="4 5">
    <name type="scientific">Sphaerotilus microaerophilus</name>
    <dbReference type="NCBI Taxonomy" id="2914710"/>
    <lineage>
        <taxon>Bacteria</taxon>
        <taxon>Pseudomonadati</taxon>
        <taxon>Pseudomonadota</taxon>
        <taxon>Betaproteobacteria</taxon>
        <taxon>Burkholderiales</taxon>
        <taxon>Sphaerotilaceae</taxon>
        <taxon>Sphaerotilus</taxon>
    </lineage>
</organism>
<dbReference type="InterPro" id="IPR032534">
    <property type="entry name" value="EcxA_zinc-bd"/>
</dbReference>
<feature type="domain" description="DUF5117" evidence="3">
    <location>
        <begin position="163"/>
        <end position="364"/>
    </location>
</feature>
<dbReference type="Pfam" id="PF17148">
    <property type="entry name" value="DUF5117"/>
    <property type="match status" value="1"/>
</dbReference>
<dbReference type="CDD" id="cd04276">
    <property type="entry name" value="ZnMc_MMP_like_2"/>
    <property type="match status" value="1"/>
</dbReference>
<dbReference type="InterPro" id="IPR024079">
    <property type="entry name" value="MetalloPept_cat_dom_sf"/>
</dbReference>
<dbReference type="RefSeq" id="WP_251970253.1">
    <property type="nucleotide sequence ID" value="NZ_AP025730.1"/>
</dbReference>
<evidence type="ECO:0000259" key="3">
    <source>
        <dbReference type="Pfam" id="PF17148"/>
    </source>
</evidence>
<dbReference type="InterPro" id="IPR033413">
    <property type="entry name" value="DUF5117"/>
</dbReference>
<name>A0ABM7YR43_9BURK</name>
<accession>A0ABM7YR43</accession>
<evidence type="ECO:0000259" key="2">
    <source>
        <dbReference type="Pfam" id="PF16313"/>
    </source>
</evidence>
<dbReference type="Pfam" id="PF16313">
    <property type="entry name" value="DUF4953"/>
    <property type="match status" value="1"/>
</dbReference>
<reference evidence="4" key="1">
    <citation type="submission" date="2022-04" db="EMBL/GenBank/DDBJ databases">
        <title>Whole genome sequence of Sphaerotilus sp. FB-5.</title>
        <authorList>
            <person name="Takeda M."/>
            <person name="Narihara S."/>
            <person name="Akimoto M."/>
            <person name="Akimoto R."/>
            <person name="Nishiyashiki S."/>
            <person name="Murakami T."/>
        </authorList>
    </citation>
    <scope>NUCLEOTIDE SEQUENCE</scope>
    <source>
        <strain evidence="4">FB-5</strain>
    </source>
</reference>
<evidence type="ECO:0008006" key="6">
    <source>
        <dbReference type="Google" id="ProtNLM"/>
    </source>
</evidence>
<feature type="region of interest" description="Disordered" evidence="1">
    <location>
        <begin position="70"/>
        <end position="94"/>
    </location>
</feature>
<dbReference type="Gene3D" id="3.40.390.10">
    <property type="entry name" value="Collagenase (Catalytic Domain)"/>
    <property type="match status" value="1"/>
</dbReference>
<gene>
    <name evidence="4" type="ORF">CATMQ487_39970</name>
</gene>
<dbReference type="PANTHER" id="PTHR38478:SF1">
    <property type="entry name" value="ZINC DEPENDENT METALLOPROTEASE DOMAIN LIPOPROTEIN"/>
    <property type="match status" value="1"/>
</dbReference>
<dbReference type="Proteomes" id="UP001057498">
    <property type="component" value="Chromosome"/>
</dbReference>
<protein>
    <recommendedName>
        <fullName evidence="6">Zinc-dependent metalloprotease</fullName>
    </recommendedName>
</protein>
<dbReference type="InterPro" id="IPR034032">
    <property type="entry name" value="Zn_MMP-like_bac"/>
</dbReference>
<feature type="domain" description="EcxA zinc-binding" evidence="2">
    <location>
        <begin position="548"/>
        <end position="871"/>
    </location>
</feature>
<evidence type="ECO:0000313" key="4">
    <source>
        <dbReference type="EMBL" id="BDI07027.1"/>
    </source>
</evidence>
<proteinExistence type="predicted"/>
<sequence length="958" mass="102644">MSLSAMSSMPAMSTAHPPARLRPAVAAVLTLAALLSACATVPGGGVEASASPAAAPGAAASAPAGKPAAVAQAGNGSARPATAPGAPAAAPAPGQPPAFAVLTKDAKKIDGLLGVWQKDEKFWIELSEQDFGVPLFLSPKIASGIGEGSVLGGLMASRWGVYGGPQLVEFRRIHNQVQLIARNTDFIARPGTPEARAVSAGFSPSLLASAPVASLAHPERRTVLVEANALFQGDLLGLGMALQQKYRQGYALDGRNTAITTVRGKRDEVVLEVLSHYATATIAVPQPGTPAGAPLPTTPLTLPDARSLFVRVNYSLTRLPDQPMAARAADGRIGHFVATTSDFSDDLLRSPRLRHITRWRLEKKDPAAALSEPVKPITYWIDRNVPLKYRDAMRAGILEWNKAFEAVGFKNAIVVRQQLDEANFDTLDTGTASVRWMVNASPSFGAIGPSHVDPRSGEILDADIAFESLSSRALRNIRSQLLTRTAADWLPLLQAADARREAAAREPASAHAHAAGEACQHADLAAEELGYALDLLQLRDGLDPAGPEAQAFVMAYMKDVTMHEVGHTLGLRHNFRASRVYGERQIADPEFGKSHALTGSVMEYAPINLARPGEREAAPFQTTLGPYDYWAIEYAYRPIAPAQEAAELARIAARSAEPELAYGTDEDNYLGIDPEALHFDLGDDPVAYAAKRLEIVRDLLARLEQRSLASERDYGVLRRVVSYALRDVGRSAGVLARQIGGLRTLRDAPGTGRDPLQPVPAERQRAALDLLARGVFAADGLSLSPALQRRLAPDFLERRDALEEGAGSVGTDFVPQQVLIELQRALLAQLMSDGLAQRLLDAESKVSAPGQSLRLGELYGRLDREIWAELSGKGDIVAARRELQREHVNRLAGLLLNPRGLTRADARSFVRVQAQELLARLQAAGKRTGLSSEARAHLQDSADSLREALQAKLLRTGA</sequence>
<keyword evidence="5" id="KW-1185">Reference proteome</keyword>